<dbReference type="Pfam" id="PF13412">
    <property type="entry name" value="HTH_24"/>
    <property type="match status" value="1"/>
</dbReference>
<accession>A0A0A1MN22</accession>
<keyword evidence="3" id="KW-0119">Carbohydrate metabolism</keyword>
<gene>
    <name evidence="4" type="primary">nagC_2</name>
    <name evidence="4" type="ORF">BN997_00299</name>
</gene>
<organism evidence="4 5">
    <name type="scientific">Oceanobacillus oncorhynchi</name>
    <dbReference type="NCBI Taxonomy" id="545501"/>
    <lineage>
        <taxon>Bacteria</taxon>
        <taxon>Bacillati</taxon>
        <taxon>Bacillota</taxon>
        <taxon>Bacilli</taxon>
        <taxon>Bacillales</taxon>
        <taxon>Bacillaceae</taxon>
        <taxon>Oceanobacillus</taxon>
    </lineage>
</organism>
<name>A0A0A1MN22_9BACI</name>
<dbReference type="PROSITE" id="PS01125">
    <property type="entry name" value="ROK"/>
    <property type="match status" value="1"/>
</dbReference>
<dbReference type="OrthoDB" id="9796533at2"/>
<dbReference type="InterPro" id="IPR000600">
    <property type="entry name" value="ROK"/>
</dbReference>
<dbReference type="RefSeq" id="WP_042528995.1">
    <property type="nucleotide sequence ID" value="NZ_CDGG01000001.1"/>
</dbReference>
<evidence type="ECO:0000313" key="4">
    <source>
        <dbReference type="EMBL" id="CEI80496.1"/>
    </source>
</evidence>
<dbReference type="SUPFAM" id="SSF46785">
    <property type="entry name" value="Winged helix' DNA-binding domain"/>
    <property type="match status" value="1"/>
</dbReference>
<dbReference type="Gene3D" id="1.10.10.10">
    <property type="entry name" value="Winged helix-like DNA-binding domain superfamily/Winged helix DNA-binding domain"/>
    <property type="match status" value="1"/>
</dbReference>
<evidence type="ECO:0000256" key="3">
    <source>
        <dbReference type="ARBA" id="ARBA00022629"/>
    </source>
</evidence>
<dbReference type="InterPro" id="IPR043129">
    <property type="entry name" value="ATPase_NBD"/>
</dbReference>
<dbReference type="InterPro" id="IPR036388">
    <property type="entry name" value="WH-like_DNA-bd_sf"/>
</dbReference>
<protein>
    <submittedName>
        <fullName evidence="4">N-acetylglucosamine repressor</fullName>
    </submittedName>
</protein>
<proteinExistence type="inferred from homology"/>
<dbReference type="AlphaFoldDB" id="A0A0A1MN22"/>
<dbReference type="Pfam" id="PF00480">
    <property type="entry name" value="ROK"/>
    <property type="match status" value="1"/>
</dbReference>
<sequence length="411" mass="45140">MKRTGDLKLIQELNRSIILETIRKYGSISRSEIAKKNELSPTTVTSAVAELINEGYVVEGGTGTSSGGRKPILLNFSPDNHYLIGVSISYSKITIADMNLEAKINMKKVYPTNGYTGAALINYLLQLLEDFYAAQQDDRQCIGISLIIQGIVDSKKGVVHYNPVLLLEDVYLRDSVEAHFNLPTWLDNDTNAYVLAEKNFGHFQEVENLIYITIGEGVGSGVIVNNMLSRGESGGAGEFGHTSIDYHGELCSCGNKGCIENYISWPATSKKIMKEIEAGKETILTTYLTSDKLFITPSEFVEAVHTGDGLAVAINDEIAEYLSAGVVNLVHLFNPEVIILGGDVTNQNQILIDAVQQKIKDKTLKTLYQDVDITTSSLGKEFEMVGAASVLLQDKFQFKLTHDNRGLKTNL</sequence>
<dbReference type="InterPro" id="IPR049874">
    <property type="entry name" value="ROK_cs"/>
</dbReference>
<dbReference type="STRING" id="545501.BN997_00299"/>
<evidence type="ECO:0000256" key="1">
    <source>
        <dbReference type="ARBA" id="ARBA00002486"/>
    </source>
</evidence>
<dbReference type="SUPFAM" id="SSF53067">
    <property type="entry name" value="Actin-like ATPase domain"/>
    <property type="match status" value="1"/>
</dbReference>
<dbReference type="GO" id="GO:0042732">
    <property type="term" value="P:D-xylose metabolic process"/>
    <property type="evidence" value="ECO:0007669"/>
    <property type="project" value="UniProtKB-KW"/>
</dbReference>
<dbReference type="EMBL" id="CDGG01000001">
    <property type="protein sequence ID" value="CEI80496.1"/>
    <property type="molecule type" value="Genomic_DNA"/>
</dbReference>
<dbReference type="Proteomes" id="UP000040453">
    <property type="component" value="Unassembled WGS sequence"/>
</dbReference>
<evidence type="ECO:0000256" key="2">
    <source>
        <dbReference type="ARBA" id="ARBA00006479"/>
    </source>
</evidence>
<evidence type="ECO:0000313" key="5">
    <source>
        <dbReference type="Proteomes" id="UP000040453"/>
    </source>
</evidence>
<dbReference type="PANTHER" id="PTHR18964">
    <property type="entry name" value="ROK (REPRESSOR, ORF, KINASE) FAMILY"/>
    <property type="match status" value="1"/>
</dbReference>
<keyword evidence="3" id="KW-0859">Xylose metabolism</keyword>
<dbReference type="PANTHER" id="PTHR18964:SF149">
    <property type="entry name" value="BIFUNCTIONAL UDP-N-ACETYLGLUCOSAMINE 2-EPIMERASE_N-ACETYLMANNOSAMINE KINASE"/>
    <property type="match status" value="1"/>
</dbReference>
<comment type="function">
    <text evidence="1">Transcriptional repressor of xylose-utilizing enzymes.</text>
</comment>
<dbReference type="InterPro" id="IPR036390">
    <property type="entry name" value="WH_DNA-bd_sf"/>
</dbReference>
<dbReference type="Gene3D" id="3.30.420.40">
    <property type="match status" value="2"/>
</dbReference>
<comment type="similarity">
    <text evidence="2">Belongs to the ROK (NagC/XylR) family.</text>
</comment>
<keyword evidence="5" id="KW-1185">Reference proteome</keyword>
<reference evidence="4 5" key="1">
    <citation type="submission" date="2014-11" db="EMBL/GenBank/DDBJ databases">
        <authorList>
            <person name="Urmite Genomes Urmite Genomes"/>
        </authorList>
    </citation>
    <scope>NUCLEOTIDE SEQUENCE [LARGE SCALE GENOMIC DNA]</scope>
    <source>
        <strain evidence="4 5">Oc5</strain>
    </source>
</reference>